<keyword evidence="2" id="KW-0815">Transposition</keyword>
<name>A0A0H3U7N8_9BACT</name>
<evidence type="ECO:0000313" key="7">
    <source>
        <dbReference type="EMBL" id="AIF26604.1"/>
    </source>
</evidence>
<evidence type="ECO:0000256" key="1">
    <source>
        <dbReference type="ARBA" id="ARBA00010075"/>
    </source>
</evidence>
<organism evidence="7">
    <name type="scientific">uncultured bacterium fosmid pJB69A5</name>
    <dbReference type="NCBI Taxonomy" id="1478067"/>
    <lineage>
        <taxon>Bacteria</taxon>
        <taxon>environmental samples</taxon>
    </lineage>
</organism>
<keyword evidence="4" id="KW-0233">DNA recombination</keyword>
<feature type="domain" description="Transposase IS4-like" evidence="5">
    <location>
        <begin position="132"/>
        <end position="339"/>
    </location>
</feature>
<dbReference type="AlphaFoldDB" id="A0A0H3U7N8"/>
<evidence type="ECO:0000256" key="4">
    <source>
        <dbReference type="ARBA" id="ARBA00023172"/>
    </source>
</evidence>
<dbReference type="EMBL" id="KF540239">
    <property type="protein sequence ID" value="AIF26604.1"/>
    <property type="molecule type" value="Genomic_DNA"/>
</dbReference>
<accession>A0A0H3U7N8</accession>
<dbReference type="Gene3D" id="3.90.350.10">
    <property type="entry name" value="Transposase Inhibitor Protein From Tn5, Chain A, domain 1"/>
    <property type="match status" value="1"/>
</dbReference>
<dbReference type="GO" id="GO:0004803">
    <property type="term" value="F:transposase activity"/>
    <property type="evidence" value="ECO:0007669"/>
    <property type="project" value="InterPro"/>
</dbReference>
<dbReference type="SUPFAM" id="SSF53098">
    <property type="entry name" value="Ribonuclease H-like"/>
    <property type="match status" value="1"/>
</dbReference>
<dbReference type="Pfam" id="PF01609">
    <property type="entry name" value="DDE_Tnp_1"/>
    <property type="match status" value="1"/>
</dbReference>
<evidence type="ECO:0000259" key="6">
    <source>
        <dbReference type="Pfam" id="PF14294"/>
    </source>
</evidence>
<dbReference type="PANTHER" id="PTHR33258:SF1">
    <property type="entry name" value="TRANSPOSASE INSL FOR INSERTION SEQUENCE ELEMENT IS186A-RELATED"/>
    <property type="match status" value="1"/>
</dbReference>
<feature type="domain" description="DUF4372" evidence="6">
    <location>
        <begin position="13"/>
        <end position="83"/>
    </location>
</feature>
<dbReference type="PANTHER" id="PTHR33258">
    <property type="entry name" value="TRANSPOSASE INSL FOR INSERTION SEQUENCE ELEMENT IS186A-RELATED"/>
    <property type="match status" value="1"/>
</dbReference>
<keyword evidence="3" id="KW-0238">DNA-binding</keyword>
<sequence>MQNYLRLHMNQDKYVFAQLTAFLNRTQFNNYVRKYDGNRYVKHFTCWNQLLAMMFGQLSNRESLRDLIVAFEAHRAKQYHLGLGREPIVKATLSYSNQNRDYRIFEDFAFFMMKEAREKRTTNILDIPGKKYAFDSTTIPLCLATFPWAKFRSKKGGVKAHVLYDIEAQVPAFYTVTTASKHDSTAMSSIPYEPNAYYIFDRAYDSFKELYRIHLTDSFYVVRAKTNLKYKIVKWKRRMPKNVLTDAEVKLTGYLSEKKYPESFRLIRYYDEEDDREFTFMTNAKHLSALDVANLYKKRWLVELFFKWLKQHLKIKRFWGTTENAVRIQISVAIITYCLVAIVQHDMHLKRSTYEVLQILSISLTDKTHLRDLFDKTNFNDVKELDYPLFEGLFD</sequence>
<evidence type="ECO:0000256" key="3">
    <source>
        <dbReference type="ARBA" id="ARBA00023125"/>
    </source>
</evidence>
<comment type="similarity">
    <text evidence="1">Belongs to the transposase 11 family.</text>
</comment>
<dbReference type="InterPro" id="IPR002559">
    <property type="entry name" value="Transposase_11"/>
</dbReference>
<dbReference type="NCBIfam" id="NF033592">
    <property type="entry name" value="transpos_IS4_1"/>
    <property type="match status" value="1"/>
</dbReference>
<dbReference type="InterPro" id="IPR047952">
    <property type="entry name" value="Transpos_IS4"/>
</dbReference>
<evidence type="ECO:0000256" key="2">
    <source>
        <dbReference type="ARBA" id="ARBA00022578"/>
    </source>
</evidence>
<dbReference type="InterPro" id="IPR012337">
    <property type="entry name" value="RNaseH-like_sf"/>
</dbReference>
<evidence type="ECO:0008006" key="8">
    <source>
        <dbReference type="Google" id="ProtNLM"/>
    </source>
</evidence>
<protein>
    <recommendedName>
        <fullName evidence="8">Transposase</fullName>
    </recommendedName>
</protein>
<dbReference type="InterPro" id="IPR025399">
    <property type="entry name" value="DUF4372"/>
</dbReference>
<dbReference type="Pfam" id="PF14294">
    <property type="entry name" value="DUF4372"/>
    <property type="match status" value="1"/>
</dbReference>
<dbReference type="GO" id="GO:0006313">
    <property type="term" value="P:DNA transposition"/>
    <property type="evidence" value="ECO:0007669"/>
    <property type="project" value="InterPro"/>
</dbReference>
<evidence type="ECO:0000259" key="5">
    <source>
        <dbReference type="Pfam" id="PF01609"/>
    </source>
</evidence>
<dbReference type="GO" id="GO:0003677">
    <property type="term" value="F:DNA binding"/>
    <property type="evidence" value="ECO:0007669"/>
    <property type="project" value="UniProtKB-KW"/>
</dbReference>
<reference evidence="7" key="1">
    <citation type="submission" date="2013-08" db="EMBL/GenBank/DDBJ databases">
        <title>Comparison of modified E. coli strains.</title>
        <authorList>
            <person name="Juergensen J."/>
            <person name="Bonge A."/>
            <person name="Streit W.R."/>
        </authorList>
    </citation>
    <scope>NUCLEOTIDE SEQUENCE</scope>
</reference>
<proteinExistence type="inferred from homology"/>